<feature type="region of interest" description="Disordered" evidence="1">
    <location>
        <begin position="1041"/>
        <end position="1075"/>
    </location>
</feature>
<feature type="compositionally biased region" description="Basic and acidic residues" evidence="1">
    <location>
        <begin position="178"/>
        <end position="188"/>
    </location>
</feature>
<evidence type="ECO:0000313" key="2">
    <source>
        <dbReference type="EMBL" id="KAH8694920.1"/>
    </source>
</evidence>
<feature type="region of interest" description="Disordered" evidence="1">
    <location>
        <begin position="935"/>
        <end position="991"/>
    </location>
</feature>
<feature type="compositionally biased region" description="Low complexity" evidence="1">
    <location>
        <begin position="245"/>
        <end position="255"/>
    </location>
</feature>
<feature type="compositionally biased region" description="Polar residues" evidence="1">
    <location>
        <begin position="13"/>
        <end position="27"/>
    </location>
</feature>
<keyword evidence="3" id="KW-1185">Reference proteome</keyword>
<protein>
    <recommendedName>
        <fullName evidence="4">DUF1765-domain-containing protein</fullName>
    </recommendedName>
</protein>
<dbReference type="EMBL" id="JAJTJA010000008">
    <property type="protein sequence ID" value="KAH8694920.1"/>
    <property type="molecule type" value="Genomic_DNA"/>
</dbReference>
<dbReference type="AlphaFoldDB" id="A0AAD4KLR0"/>
<feature type="compositionally biased region" description="Polar residues" evidence="1">
    <location>
        <begin position="124"/>
        <end position="142"/>
    </location>
</feature>
<dbReference type="InterPro" id="IPR013887">
    <property type="entry name" value="UPF0592"/>
</dbReference>
<dbReference type="Pfam" id="PF08578">
    <property type="entry name" value="DUF1765"/>
    <property type="match status" value="1"/>
</dbReference>
<feature type="region of interest" description="Disordered" evidence="1">
    <location>
        <begin position="1"/>
        <end position="258"/>
    </location>
</feature>
<dbReference type="PANTHER" id="PTHR37988:SF1">
    <property type="entry name" value="UPF0592 MEMBRANE PROTEIN C7D4.03C"/>
    <property type="match status" value="1"/>
</dbReference>
<dbReference type="RefSeq" id="XP_046070062.1">
    <property type="nucleotide sequence ID" value="XM_046211468.1"/>
</dbReference>
<name>A0AAD4KLR0_9EURO</name>
<evidence type="ECO:0008006" key="4">
    <source>
        <dbReference type="Google" id="ProtNLM"/>
    </source>
</evidence>
<dbReference type="GeneID" id="70241755"/>
<feature type="compositionally biased region" description="Low complexity" evidence="1">
    <location>
        <begin position="62"/>
        <end position="71"/>
    </location>
</feature>
<proteinExistence type="predicted"/>
<evidence type="ECO:0000256" key="1">
    <source>
        <dbReference type="SAM" id="MobiDB-lite"/>
    </source>
</evidence>
<reference evidence="2" key="1">
    <citation type="submission" date="2021-12" db="EMBL/GenBank/DDBJ databases">
        <title>Convergent genome expansion in fungi linked to evolution of root-endophyte symbiosis.</title>
        <authorList>
            <consortium name="DOE Joint Genome Institute"/>
            <person name="Ke Y.-H."/>
            <person name="Bonito G."/>
            <person name="Liao H.-L."/>
            <person name="Looney B."/>
            <person name="Rojas-Flechas A."/>
            <person name="Nash J."/>
            <person name="Hameed K."/>
            <person name="Schadt C."/>
            <person name="Martin F."/>
            <person name="Crous P.W."/>
            <person name="Miettinen O."/>
            <person name="Magnuson J.K."/>
            <person name="Labbe J."/>
            <person name="Jacobson D."/>
            <person name="Doktycz M.J."/>
            <person name="Veneault-Fourrey C."/>
            <person name="Kuo A."/>
            <person name="Mondo S."/>
            <person name="Calhoun S."/>
            <person name="Riley R."/>
            <person name="Ohm R."/>
            <person name="LaButti K."/>
            <person name="Andreopoulos B."/>
            <person name="Pangilinan J."/>
            <person name="Nolan M."/>
            <person name="Tritt A."/>
            <person name="Clum A."/>
            <person name="Lipzen A."/>
            <person name="Daum C."/>
            <person name="Barry K."/>
            <person name="Grigoriev I.V."/>
            <person name="Vilgalys R."/>
        </authorList>
    </citation>
    <scope>NUCLEOTIDE SEQUENCE</scope>
    <source>
        <strain evidence="2">PMI_201</strain>
    </source>
</reference>
<evidence type="ECO:0000313" key="3">
    <source>
        <dbReference type="Proteomes" id="UP001201262"/>
    </source>
</evidence>
<dbReference type="PANTHER" id="PTHR37988">
    <property type="entry name" value="UPF0592 MEMBRANE PROTEIN C7D4.03C"/>
    <property type="match status" value="1"/>
</dbReference>
<comment type="caution">
    <text evidence="2">The sequence shown here is derived from an EMBL/GenBank/DDBJ whole genome shotgun (WGS) entry which is preliminary data.</text>
</comment>
<gene>
    <name evidence="2" type="ORF">BGW36DRAFT_298792</name>
</gene>
<organism evidence="2 3">
    <name type="scientific">Talaromyces proteolyticus</name>
    <dbReference type="NCBI Taxonomy" id="1131652"/>
    <lineage>
        <taxon>Eukaryota</taxon>
        <taxon>Fungi</taxon>
        <taxon>Dikarya</taxon>
        <taxon>Ascomycota</taxon>
        <taxon>Pezizomycotina</taxon>
        <taxon>Eurotiomycetes</taxon>
        <taxon>Eurotiomycetidae</taxon>
        <taxon>Eurotiales</taxon>
        <taxon>Trichocomaceae</taxon>
        <taxon>Talaromyces</taxon>
        <taxon>Talaromyces sect. Bacilispori</taxon>
    </lineage>
</organism>
<feature type="compositionally biased region" description="Basic and acidic residues" evidence="1">
    <location>
        <begin position="1057"/>
        <end position="1067"/>
    </location>
</feature>
<accession>A0AAD4KLR0</accession>
<feature type="compositionally biased region" description="Low complexity" evidence="1">
    <location>
        <begin position="973"/>
        <end position="984"/>
    </location>
</feature>
<sequence length="1150" mass="129366">MALHSGPVEVQQRPFQPQPLSTQSSTEPIPRPLFHRAASFDSTKEDESDHGPSSPGVKRTFSDLSLSSKNDSSFKENLSAGKEILRRVTLRSPNKPKPAATRSSPSKTTVASSSNGNTLKEKSTNVGTANSMETNGGESRQTIPVRPTKARSVSGKIATLARVSWMAGSRSPSPGSTESKRRASRSREQSPTPGSHLRDADGVSLQSGTSDDKGASVDSAESPRRSINKKTRRPLSAFVPRSKSADPSASSSPSLRSRKSLDEMMRQHISTATLPPLPKAPVISVPVTVEPPRKKDELWTVFRVLEADLHRFQAKSTNLKANVIRSSLLPFLARYASHPSLDSLRPEDLDRRVNIWNKWWTALLAMLHGNHHQSVSGTDRPVYLEAMAGIMMRKEWRMPYRVHDSSAGSSKSSLESESSDFLVESIYHNVRNIFNQNLLSQMSFVVERMSMRHAPASLVSFCGKACAYAFYFCPGIADMLVRLWNTPSDVYRRILADPSVHKGLGGRSIAHDIAMAFPLPVRPLSFFSHTTAIRHLRQPPNLPLSAVQIQWHGPWVSRWCGRESDLFFVFIKHFHVLHCDFLSTKTQKSQRIFAPGMVSVQGQLLVVLEDTLYRQSSPQMPENAFATSSVTFDDLMEAPDTAMSTLPLGAANRHRSMAENRLIILLRDLFTDPSQESTQARRIYADSFMRTLKTAARRTSLFDHNACFVLCDFVEEAAPLINQYCRKIKEDIFDWPFWMDVCKQMARSQNSLTEVRLFAFVFSLWKTWTSDSQRHRDLCEQFLLNDNYFYHYFSHWSPMVRSYFHRLLCWRVARFNEDPSSVDSDIYELLLDKLEQVWAYYLSFQSRAAKERKAQLSSAPCSPAPSRRILIIRCDNQQPSPTNLFVSFDRVSTPQSTLSNGSYRSHGVLTVDPNGFPSESQSAPRRRWNMLKNMFAGVNNPKPGEVTPPGSSDENDINPMDNFMGDVITPTVSSSSQDSGSQPGDDSDSFQELQTPHQQYIFKFSLEWQQYTPPSKNRRLFSPTLPNGTLHHIQYIRSKTLHDSTTDDDSGAEGSIDELKGDQRDTDGSNASTNESYMSNKISVDETEAIDVSKLRNEHLVASKYAGRALAEWAIVVSECDNFYDRRRDEGVPTDDLVEIPTLSVDNFRK</sequence>
<feature type="compositionally biased region" description="Low complexity" evidence="1">
    <location>
        <begin position="103"/>
        <end position="114"/>
    </location>
</feature>
<dbReference type="Proteomes" id="UP001201262">
    <property type="component" value="Unassembled WGS sequence"/>
</dbReference>